<feature type="transmembrane region" description="Helical" evidence="10">
    <location>
        <begin position="15"/>
        <end position="35"/>
    </location>
</feature>
<dbReference type="UniPathway" id="UPA00378"/>
<keyword evidence="6" id="KW-0735">Signal-anchor</keyword>
<keyword evidence="5 10" id="KW-0812">Transmembrane</keyword>
<keyword evidence="9 10" id="KW-0472">Membrane</keyword>
<dbReference type="HOGENOM" id="CLU_013298_1_0_1"/>
<dbReference type="AlphaFoldDB" id="G3B5Z0"/>
<evidence type="ECO:0000256" key="3">
    <source>
        <dbReference type="ARBA" id="ARBA00009105"/>
    </source>
</evidence>
<dbReference type="PANTHER" id="PTHR31646:SF1">
    <property type="entry name" value="ALPHA-1,2-MANNOSYLTRANSFERASE MNN2"/>
    <property type="match status" value="1"/>
</dbReference>
<name>G3B5Z0_CANTC</name>
<evidence type="ECO:0000256" key="1">
    <source>
        <dbReference type="ARBA" id="ARBA00004323"/>
    </source>
</evidence>
<dbReference type="Proteomes" id="UP000000707">
    <property type="component" value="Unassembled WGS sequence"/>
</dbReference>
<dbReference type="STRING" id="590646.G3B5Z0"/>
<accession>G3B5Z0</accession>
<keyword evidence="4" id="KW-0808">Transferase</keyword>
<protein>
    <recommendedName>
        <fullName evidence="13">Nucleotide-diphospho-sugar transferase</fullName>
    </recommendedName>
</protein>
<evidence type="ECO:0000256" key="6">
    <source>
        <dbReference type="ARBA" id="ARBA00022968"/>
    </source>
</evidence>
<dbReference type="GeneID" id="18249850"/>
<evidence type="ECO:0000256" key="2">
    <source>
        <dbReference type="ARBA" id="ARBA00004922"/>
    </source>
</evidence>
<dbReference type="GO" id="GO:0000026">
    <property type="term" value="F:alpha-1,2-mannosyltransferase activity"/>
    <property type="evidence" value="ECO:0007669"/>
    <property type="project" value="TreeGrafter"/>
</dbReference>
<evidence type="ECO:0000256" key="7">
    <source>
        <dbReference type="ARBA" id="ARBA00022989"/>
    </source>
</evidence>
<comment type="similarity">
    <text evidence="3">Belongs to the MNN1/MNT family.</text>
</comment>
<dbReference type="SUPFAM" id="SSF53448">
    <property type="entry name" value="Nucleotide-diphospho-sugar transferases"/>
    <property type="match status" value="1"/>
</dbReference>
<dbReference type="PANTHER" id="PTHR31646">
    <property type="entry name" value="ALPHA-1,2-MANNOSYLTRANSFERASE MNN2"/>
    <property type="match status" value="1"/>
</dbReference>
<dbReference type="GO" id="GO:0000139">
    <property type="term" value="C:Golgi membrane"/>
    <property type="evidence" value="ECO:0007669"/>
    <property type="project" value="UniProtKB-SubCell"/>
</dbReference>
<comment type="subcellular location">
    <subcellularLocation>
        <location evidence="1">Golgi apparatus membrane</location>
        <topology evidence="1">Single-pass type II membrane protein</topology>
    </subcellularLocation>
</comment>
<sequence length="742" mass="84882">MGVLKVLQDLNGSRYQVFLVVATLIILLNVSYLYVIEAQPDKSFPSISSNLRPQTDMTSEKYINVLDNPEVKASKTDVIKKAIAQIKAENEDRIIKVLEKEVRSKNEASILTKVKLTLKRQMIRKMFRQDVMSGRLMDDMKQKYLSDNEHLMKSFITKDLIQGLKQKEEFKKFDDPALKQLAKLLEEQLADRAKNTVFFQYILEELIGAHDPKVKIELHQISENIIPTYINNPDAKNSITLKDLSRLKLKDQQIESLQQSHDRLVRLLTTLEVPKESVFSGDGIVINTGDIGIGSVLVLVSQLRNTGSVLPIEVVMNTWKSADKKICDEILPQFNAKCIFIDRAIPKMSKSLPQKLEKFQYKVIGLFISSFERAIVLDSDNLPIDNVDTLLYCQEFLKTGFLLWPDIWFKSTSPEYYNIARFEVGEPVRRDGLSNNKGFAQYVSSGKKHSNVAFHDLDGLPSAGTAETGQLVVNKRKHIRSLILTLYYNIYGPNCYYTLFYQGGAGIGDKDTFVPALHVFNEPYSMVDKSTDLLGFKSGVNMDGEFVDTTLIQYAPTSAKYHLIEWKKWLKTKDLDTRLSPFQDNDYTRNLYKQFMTHCKKLIEVEEELDDSSIKLKPLFLHIHRPKINPLENYNSLGIRDKRILGKKEEYVPKLGEDSDWELHFHSLSKWIACDLLKDSQIFATFELDQAAVCDGISKHVDYLKATSWFHPSEFVGDVVTLNSPQDDQTLPAKVETEDEDV</sequence>
<keyword evidence="8" id="KW-0333">Golgi apparatus</keyword>
<evidence type="ECO:0000256" key="5">
    <source>
        <dbReference type="ARBA" id="ARBA00022692"/>
    </source>
</evidence>
<evidence type="ECO:0000256" key="8">
    <source>
        <dbReference type="ARBA" id="ARBA00023034"/>
    </source>
</evidence>
<dbReference type="KEGG" id="cten:18249850"/>
<reference evidence="11 12" key="1">
    <citation type="journal article" date="2011" name="Proc. Natl. Acad. Sci. U.S.A.">
        <title>Comparative genomics of xylose-fermenting fungi for enhanced biofuel production.</title>
        <authorList>
            <person name="Wohlbach D.J."/>
            <person name="Kuo A."/>
            <person name="Sato T.K."/>
            <person name="Potts K.M."/>
            <person name="Salamov A.A."/>
            <person name="LaButti K.M."/>
            <person name="Sun H."/>
            <person name="Clum A."/>
            <person name="Pangilinan J.L."/>
            <person name="Lindquist E.A."/>
            <person name="Lucas S."/>
            <person name="Lapidus A."/>
            <person name="Jin M."/>
            <person name="Gunawan C."/>
            <person name="Balan V."/>
            <person name="Dale B.E."/>
            <person name="Jeffries T.W."/>
            <person name="Zinkel R."/>
            <person name="Barry K.W."/>
            <person name="Grigoriev I.V."/>
            <person name="Gasch A.P."/>
        </authorList>
    </citation>
    <scope>NUCLEOTIDE SEQUENCE [LARGE SCALE GENOMIC DNA]</scope>
    <source>
        <strain evidence="12">ATCC 10573 / BCRC 21748 / CBS 615 / JCM 9827 / NBRC 10315 / NRRL Y-1498 / VKM Y-70</strain>
    </source>
</reference>
<evidence type="ECO:0000256" key="10">
    <source>
        <dbReference type="SAM" id="Phobius"/>
    </source>
</evidence>
<keyword evidence="7 10" id="KW-1133">Transmembrane helix</keyword>
<organism evidence="12">
    <name type="scientific">Candida tenuis (strain ATCC 10573 / BCRC 21748 / CBS 615 / JCM 9827 / NBRC 10315 / NRRL Y-1498 / VKM Y-70)</name>
    <name type="common">Yeast</name>
    <name type="synonym">Yamadazyma tenuis</name>
    <dbReference type="NCBI Taxonomy" id="590646"/>
    <lineage>
        <taxon>Eukaryota</taxon>
        <taxon>Fungi</taxon>
        <taxon>Dikarya</taxon>
        <taxon>Ascomycota</taxon>
        <taxon>Saccharomycotina</taxon>
        <taxon>Pichiomycetes</taxon>
        <taxon>Debaryomycetaceae</taxon>
        <taxon>Yamadazyma</taxon>
    </lineage>
</organism>
<dbReference type="InterPro" id="IPR029044">
    <property type="entry name" value="Nucleotide-diphossugar_trans"/>
</dbReference>
<dbReference type="RefSeq" id="XP_006687129.1">
    <property type="nucleotide sequence ID" value="XM_006687066.1"/>
</dbReference>
<evidence type="ECO:0000256" key="4">
    <source>
        <dbReference type="ARBA" id="ARBA00022679"/>
    </source>
</evidence>
<proteinExistence type="inferred from homology"/>
<evidence type="ECO:0000313" key="12">
    <source>
        <dbReference type="Proteomes" id="UP000000707"/>
    </source>
</evidence>
<dbReference type="GO" id="GO:0046354">
    <property type="term" value="P:mannan biosynthetic process"/>
    <property type="evidence" value="ECO:0007669"/>
    <property type="project" value="UniProtKB-ARBA"/>
</dbReference>
<dbReference type="InterPro" id="IPR022751">
    <property type="entry name" value="Alpha_mannosyltransferase"/>
</dbReference>
<dbReference type="EMBL" id="GL996524">
    <property type="protein sequence ID" value="EGV63336.1"/>
    <property type="molecule type" value="Genomic_DNA"/>
</dbReference>
<evidence type="ECO:0000256" key="9">
    <source>
        <dbReference type="ARBA" id="ARBA00023136"/>
    </source>
</evidence>
<evidence type="ECO:0000313" key="11">
    <source>
        <dbReference type="EMBL" id="EGV63336.1"/>
    </source>
</evidence>
<dbReference type="OrthoDB" id="4484309at2759"/>
<comment type="pathway">
    <text evidence="2">Protein modification; protein glycosylation.</text>
</comment>
<keyword evidence="12" id="KW-1185">Reference proteome</keyword>
<dbReference type="Pfam" id="PF11051">
    <property type="entry name" value="Mannosyl_trans3"/>
    <property type="match status" value="1"/>
</dbReference>
<gene>
    <name evidence="11" type="ORF">CANTEDRAFT_135164</name>
</gene>
<dbReference type="eggNOG" id="ENOG502QVWG">
    <property type="taxonomic scope" value="Eukaryota"/>
</dbReference>
<evidence type="ECO:0008006" key="13">
    <source>
        <dbReference type="Google" id="ProtNLM"/>
    </source>
</evidence>